<dbReference type="EC" id="2.4.2.12" evidence="4"/>
<dbReference type="InterPro" id="IPR041529">
    <property type="entry name" value="DUF5598"/>
</dbReference>
<sequence length="660" mass="76361">MAAYDFNFLLATDSYKITHYKQYPPDISKVYSYFECRRRKGDRFKEVVFFGLQYLLKKYLSGQVVTEEKIQQAKLIYQLHFKQSIFDEEGWRRILEITHYKQYPPDISKVYSYFECRRRKGDRFKEVVFFGLQYLLKKYLSGQVVTEEKIQQAKLIYQLHFKQSIFDEEGWRRILEKHDGRLPIRIKAIPEGRIIPRGNVLFTVENTDPEFFWLTNYIETMLVQMWYPITVATISWEFKKILAKYLKETSGSLDGLEYKLHDFGYRGVSSQESAALGGAAHLVNFCSTDTVAGLLMAQQYYSCPMAGFSIPAAEHSTIISWGRNREKEAFEYLLEQFPSSPISVVSDSYDIFKACKHIWGDKLKERVMERKEGSTVVIRPDSGDPQETVVEWKESAFFDTIISWGRNREKEAFEYLLEQFPSSPISVVSDSYDIFKACKHIWGDKLKERVMERKEGSTVVIRPDSGDPQETVVEVLRILEESFGSSLNSVGYKLLPSCIRIIQGDGIDIHSIEEILKKLKDEGWSSENLIFGCGSALLQKINRDTLNCAFKCSYVETKGKGMDVYKQPATDPSKGSKRGRLSLRRNSNGFIETIERGNGKPEEDMLVTVFENGTIVQEYSLEEIRKNARLWEEDLAQLQHNEDALNRDAPHVQCIMNGVH</sequence>
<dbReference type="InterPro" id="IPR013785">
    <property type="entry name" value="Aldolase_TIM"/>
</dbReference>
<comment type="catalytic activity">
    <reaction evidence="6">
        <text>beta-nicotinamide D-ribonucleotide + diphosphate = 5-phospho-alpha-D-ribose 1-diphosphate + nicotinamide + H(+)</text>
        <dbReference type="Rhea" id="RHEA:16149"/>
        <dbReference type="ChEBI" id="CHEBI:14649"/>
        <dbReference type="ChEBI" id="CHEBI:15378"/>
        <dbReference type="ChEBI" id="CHEBI:17154"/>
        <dbReference type="ChEBI" id="CHEBI:33019"/>
        <dbReference type="ChEBI" id="CHEBI:58017"/>
        <dbReference type="EC" id="2.4.2.12"/>
    </reaction>
    <physiologicalReaction direction="right-to-left" evidence="6">
        <dbReference type="Rhea" id="RHEA:16151"/>
    </physiologicalReaction>
</comment>
<gene>
    <name evidence="10" type="primary">Nampt_1</name>
    <name evidence="10" type="ORF">GTO93_0006100</name>
</gene>
<dbReference type="SUPFAM" id="SSF51690">
    <property type="entry name" value="Nicotinate/Quinolinate PRTase C-terminal domain-like"/>
    <property type="match status" value="2"/>
</dbReference>
<dbReference type="Pfam" id="PF18127">
    <property type="entry name" value="NAMPT_N"/>
    <property type="match status" value="2"/>
</dbReference>
<evidence type="ECO:0000256" key="2">
    <source>
        <dbReference type="ARBA" id="ARBA00022642"/>
    </source>
</evidence>
<evidence type="ECO:0000259" key="9">
    <source>
        <dbReference type="Pfam" id="PF18127"/>
    </source>
</evidence>
<dbReference type="InterPro" id="IPR036068">
    <property type="entry name" value="Nicotinate_pribotase-like_C"/>
</dbReference>
<feature type="domain" description="Nicotinate/nicotinamide phosphoribosyltransferase" evidence="8">
    <location>
        <begin position="400"/>
        <end position="587"/>
    </location>
</feature>
<evidence type="ECO:0000256" key="5">
    <source>
        <dbReference type="ARBA" id="ARBA00035036"/>
    </source>
</evidence>
<dbReference type="CDD" id="cd01569">
    <property type="entry name" value="PBEF_like"/>
    <property type="match status" value="1"/>
</dbReference>
<evidence type="ECO:0000256" key="4">
    <source>
        <dbReference type="ARBA" id="ARBA00035024"/>
    </source>
</evidence>
<dbReference type="Pfam" id="PF04095">
    <property type="entry name" value="NAPRTase"/>
    <property type="match status" value="2"/>
</dbReference>
<dbReference type="Gene3D" id="3.20.20.70">
    <property type="entry name" value="Aldolase class I"/>
    <property type="match status" value="2"/>
</dbReference>
<name>A0ABS2YF79_POLSP</name>
<dbReference type="PANTHER" id="PTHR43816:SF2">
    <property type="entry name" value="NICOTINAMIDE PHOSPHORIBOSYLTRANSFERASE"/>
    <property type="match status" value="1"/>
</dbReference>
<protein>
    <recommendedName>
        <fullName evidence="5">Nicotinamide phosphoribosyltransferase</fullName>
        <ecNumber evidence="4">2.4.2.12</ecNumber>
    </recommendedName>
</protein>
<dbReference type="PANTHER" id="PTHR43816">
    <property type="entry name" value="NICOTINAMIDE PHOSPHORIBOSYLTRANSFERASE"/>
    <property type="match status" value="1"/>
</dbReference>
<feature type="non-terminal residue" evidence="10">
    <location>
        <position position="660"/>
    </location>
</feature>
<evidence type="ECO:0000313" key="10">
    <source>
        <dbReference type="EMBL" id="MBN3284809.1"/>
    </source>
</evidence>
<comment type="similarity">
    <text evidence="1">Belongs to the NAPRTase family.</text>
</comment>
<evidence type="ECO:0000256" key="1">
    <source>
        <dbReference type="ARBA" id="ARBA00010897"/>
    </source>
</evidence>
<comment type="caution">
    <text evidence="10">The sequence shown here is derived from an EMBL/GenBank/DDBJ whole genome shotgun (WGS) entry which is preliminary data.</text>
</comment>
<keyword evidence="7" id="KW-0175">Coiled coil</keyword>
<evidence type="ECO:0000313" key="11">
    <source>
        <dbReference type="Proteomes" id="UP001166093"/>
    </source>
</evidence>
<organism evidence="10 11">
    <name type="scientific">Polyodon spathula</name>
    <name type="common">North American paddlefish</name>
    <name type="synonym">Squalus spathula</name>
    <dbReference type="NCBI Taxonomy" id="7913"/>
    <lineage>
        <taxon>Eukaryota</taxon>
        <taxon>Metazoa</taxon>
        <taxon>Chordata</taxon>
        <taxon>Craniata</taxon>
        <taxon>Vertebrata</taxon>
        <taxon>Euteleostomi</taxon>
        <taxon>Actinopterygii</taxon>
        <taxon>Chondrostei</taxon>
        <taxon>Acipenseriformes</taxon>
        <taxon>Polyodontidae</taxon>
        <taxon>Polyodon</taxon>
    </lineage>
</organism>
<dbReference type="InterPro" id="IPR016471">
    <property type="entry name" value="Nicotinamide_PRibTrfase"/>
</dbReference>
<reference evidence="10" key="1">
    <citation type="journal article" date="2021" name="Cell">
        <title>Tracing the genetic footprints of vertebrate landing in non-teleost ray-finned fishes.</title>
        <authorList>
            <person name="Bi X."/>
            <person name="Wang K."/>
            <person name="Yang L."/>
            <person name="Pan H."/>
            <person name="Jiang H."/>
            <person name="Wei Q."/>
            <person name="Fang M."/>
            <person name="Yu H."/>
            <person name="Zhu C."/>
            <person name="Cai Y."/>
            <person name="He Y."/>
            <person name="Gan X."/>
            <person name="Zeng H."/>
            <person name="Yu D."/>
            <person name="Zhu Y."/>
            <person name="Jiang H."/>
            <person name="Qiu Q."/>
            <person name="Yang H."/>
            <person name="Zhang Y.E."/>
            <person name="Wang W."/>
            <person name="Zhu M."/>
            <person name="He S."/>
            <person name="Zhang G."/>
        </authorList>
    </citation>
    <scope>NUCLEOTIDE SEQUENCE</scope>
    <source>
        <strain evidence="10">Pddl_001</strain>
    </source>
</reference>
<dbReference type="Proteomes" id="UP001166093">
    <property type="component" value="Unassembled WGS sequence"/>
</dbReference>
<feature type="domain" description="Nicotinate/nicotinamide phosphoribosyltransferase" evidence="8">
    <location>
        <begin position="258"/>
        <end position="390"/>
    </location>
</feature>
<proteinExistence type="inferred from homology"/>
<keyword evidence="10" id="KW-0808">Transferase</keyword>
<feature type="domain" description="Nicotinamide phosphoribosyltransferase N-terminal" evidence="9">
    <location>
        <begin position="97"/>
        <end position="186"/>
    </location>
</feature>
<dbReference type="InterPro" id="IPR041525">
    <property type="entry name" value="N/Namide_PRibTrfase"/>
</dbReference>
<evidence type="ECO:0000256" key="7">
    <source>
        <dbReference type="SAM" id="Coils"/>
    </source>
</evidence>
<accession>A0ABS2YF79</accession>
<feature type="domain" description="Nicotinamide phosphoribosyltransferase N-terminal" evidence="9">
    <location>
        <begin position="7"/>
        <end position="96"/>
    </location>
</feature>
<keyword evidence="2" id="KW-0662">Pyridine nucleotide biosynthesis</keyword>
<evidence type="ECO:0000256" key="6">
    <source>
        <dbReference type="ARBA" id="ARBA00047835"/>
    </source>
</evidence>
<feature type="non-terminal residue" evidence="10">
    <location>
        <position position="1"/>
    </location>
</feature>
<dbReference type="GO" id="GO:0016757">
    <property type="term" value="F:glycosyltransferase activity"/>
    <property type="evidence" value="ECO:0007669"/>
    <property type="project" value="UniProtKB-KW"/>
</dbReference>
<keyword evidence="11" id="KW-1185">Reference proteome</keyword>
<comment type="pathway">
    <text evidence="3">Cofactor biosynthesis; NAD(+) biosynthesis; nicotinamide D-ribonucleotide from 5-phospho-alpha-D-ribose 1-diphosphate and nicotinamide: step 1/1.</text>
</comment>
<dbReference type="EMBL" id="JAAWVQ010140256">
    <property type="protein sequence ID" value="MBN3284809.1"/>
    <property type="molecule type" value="Genomic_DNA"/>
</dbReference>
<evidence type="ECO:0000256" key="3">
    <source>
        <dbReference type="ARBA" id="ARBA00035007"/>
    </source>
</evidence>
<feature type="coiled-coil region" evidence="7">
    <location>
        <begin position="621"/>
        <end position="648"/>
    </location>
</feature>
<evidence type="ECO:0000259" key="8">
    <source>
        <dbReference type="Pfam" id="PF04095"/>
    </source>
</evidence>
<keyword evidence="10" id="KW-0328">Glycosyltransferase</keyword>